<keyword evidence="2" id="KW-0132">Cell division</keyword>
<keyword evidence="1" id="KW-0175">Coiled coil</keyword>
<comment type="caution">
    <text evidence="2">The sequence shown here is derived from an EMBL/GenBank/DDBJ whole genome shotgun (WGS) entry which is preliminary data.</text>
</comment>
<dbReference type="InterPro" id="IPR007060">
    <property type="entry name" value="FtsL/DivIC"/>
</dbReference>
<dbReference type="GO" id="GO:0051301">
    <property type="term" value="P:cell division"/>
    <property type="evidence" value="ECO:0007669"/>
    <property type="project" value="UniProtKB-KW"/>
</dbReference>
<evidence type="ECO:0000313" key="2">
    <source>
        <dbReference type="EMBL" id="RCX17870.1"/>
    </source>
</evidence>
<dbReference type="Pfam" id="PF04977">
    <property type="entry name" value="DivIC"/>
    <property type="match status" value="1"/>
</dbReference>
<evidence type="ECO:0000313" key="3">
    <source>
        <dbReference type="Proteomes" id="UP000253034"/>
    </source>
</evidence>
<dbReference type="RefSeq" id="WP_114297021.1">
    <property type="nucleotide sequence ID" value="NZ_QPJT01000006.1"/>
</dbReference>
<dbReference type="Proteomes" id="UP000253034">
    <property type="component" value="Unassembled WGS sequence"/>
</dbReference>
<gene>
    <name evidence="2" type="ORF">DFR58_10636</name>
</gene>
<reference evidence="2 3" key="1">
    <citation type="submission" date="2018-07" db="EMBL/GenBank/DDBJ databases">
        <title>Genomic Encyclopedia of Type Strains, Phase IV (KMG-IV): sequencing the most valuable type-strain genomes for metagenomic binning, comparative biology and taxonomic classification.</title>
        <authorList>
            <person name="Goeker M."/>
        </authorList>
    </citation>
    <scope>NUCLEOTIDE SEQUENCE [LARGE SCALE GENOMIC DNA]</scope>
    <source>
        <strain evidence="2 3">DSM 27016</strain>
    </source>
</reference>
<evidence type="ECO:0000256" key="1">
    <source>
        <dbReference type="SAM" id="Coils"/>
    </source>
</evidence>
<organism evidence="2 3">
    <name type="scientific">Anaerobacterium chartisolvens</name>
    <dbReference type="NCBI Taxonomy" id="1297424"/>
    <lineage>
        <taxon>Bacteria</taxon>
        <taxon>Bacillati</taxon>
        <taxon>Bacillota</taxon>
        <taxon>Clostridia</taxon>
        <taxon>Eubacteriales</taxon>
        <taxon>Oscillospiraceae</taxon>
        <taxon>Anaerobacterium</taxon>
    </lineage>
</organism>
<sequence>MSKRKKSRLGLFIILAGIIYLSCIMIDQQRIIYAKQEERKQIERKIEEEKRVNKSLKRQKEDINSDEFIERVARERLGFIKPGEKVFINVD</sequence>
<keyword evidence="3" id="KW-1185">Reference proteome</keyword>
<dbReference type="AlphaFoldDB" id="A0A369B8L1"/>
<keyword evidence="2" id="KW-0131">Cell cycle</keyword>
<dbReference type="EMBL" id="QPJT01000006">
    <property type="protein sequence ID" value="RCX17870.1"/>
    <property type="molecule type" value="Genomic_DNA"/>
</dbReference>
<name>A0A369B8L1_9FIRM</name>
<protein>
    <submittedName>
        <fullName evidence="2">Cell division protein FtsB</fullName>
    </submittedName>
</protein>
<dbReference type="OrthoDB" id="9815382at2"/>
<accession>A0A369B8L1</accession>
<feature type="coiled-coil region" evidence="1">
    <location>
        <begin position="32"/>
        <end position="66"/>
    </location>
</feature>
<proteinExistence type="predicted"/>